<dbReference type="EMBL" id="CAMXCT010004200">
    <property type="protein sequence ID" value="CAI4008084.1"/>
    <property type="molecule type" value="Genomic_DNA"/>
</dbReference>
<evidence type="ECO:0000313" key="4">
    <source>
        <dbReference type="EMBL" id="CAL1161459.1"/>
    </source>
</evidence>
<feature type="chain" id="PRO_5043272834" evidence="2">
    <location>
        <begin position="21"/>
        <end position="439"/>
    </location>
</feature>
<keyword evidence="6" id="KW-1185">Reference proteome</keyword>
<dbReference type="EMBL" id="CAMXCT020004200">
    <property type="protein sequence ID" value="CAL1161459.1"/>
    <property type="molecule type" value="Genomic_DNA"/>
</dbReference>
<comment type="caution">
    <text evidence="3">The sequence shown here is derived from an EMBL/GenBank/DDBJ whole genome shotgun (WGS) entry which is preliminary data.</text>
</comment>
<feature type="signal peptide" evidence="2">
    <location>
        <begin position="1"/>
        <end position="20"/>
    </location>
</feature>
<dbReference type="EMBL" id="CAMXCT030004200">
    <property type="protein sequence ID" value="CAL4795396.1"/>
    <property type="molecule type" value="Genomic_DNA"/>
</dbReference>
<evidence type="ECO:0000313" key="3">
    <source>
        <dbReference type="EMBL" id="CAI4008084.1"/>
    </source>
</evidence>
<accession>A0A9P1GF61</accession>
<reference evidence="3" key="1">
    <citation type="submission" date="2022-10" db="EMBL/GenBank/DDBJ databases">
        <authorList>
            <person name="Chen Y."/>
            <person name="Dougan E. K."/>
            <person name="Chan C."/>
            <person name="Rhodes N."/>
            <person name="Thang M."/>
        </authorList>
    </citation>
    <scope>NUCLEOTIDE SEQUENCE</scope>
</reference>
<evidence type="ECO:0000256" key="1">
    <source>
        <dbReference type="SAM" id="Phobius"/>
    </source>
</evidence>
<evidence type="ECO:0000256" key="2">
    <source>
        <dbReference type="SAM" id="SignalP"/>
    </source>
</evidence>
<feature type="transmembrane region" description="Helical" evidence="1">
    <location>
        <begin position="76"/>
        <end position="98"/>
    </location>
</feature>
<gene>
    <name evidence="3" type="ORF">C1SCF055_LOCUS33564</name>
</gene>
<evidence type="ECO:0000313" key="5">
    <source>
        <dbReference type="EMBL" id="CAL4795396.1"/>
    </source>
</evidence>
<evidence type="ECO:0000313" key="6">
    <source>
        <dbReference type="Proteomes" id="UP001152797"/>
    </source>
</evidence>
<organism evidence="3">
    <name type="scientific">Cladocopium goreaui</name>
    <dbReference type="NCBI Taxonomy" id="2562237"/>
    <lineage>
        <taxon>Eukaryota</taxon>
        <taxon>Sar</taxon>
        <taxon>Alveolata</taxon>
        <taxon>Dinophyceae</taxon>
        <taxon>Suessiales</taxon>
        <taxon>Symbiodiniaceae</taxon>
        <taxon>Cladocopium</taxon>
    </lineage>
</organism>
<reference evidence="4" key="2">
    <citation type="submission" date="2024-04" db="EMBL/GenBank/DDBJ databases">
        <authorList>
            <person name="Chen Y."/>
            <person name="Shah S."/>
            <person name="Dougan E. K."/>
            <person name="Thang M."/>
            <person name="Chan C."/>
        </authorList>
    </citation>
    <scope>NUCLEOTIDE SEQUENCE [LARGE SCALE GENOMIC DNA]</scope>
</reference>
<dbReference type="OrthoDB" id="406239at2759"/>
<sequence>MALWMYGFLVVSAELSGQNATVHGRNLEEYVNCGVCKAVPLSTCDWCDGTGGKAQISTKKPELPPNSQQQGPKEDIFAIGVGVLMLLSCGAFLAWCLWKRHQEKKNVDGANPDLELQPAPGPGQIFPPRQPSPVQCSGQISAQWPRRKVAFFNVESGAFEAFGHRYSIEHPDEPQLTKFHWADGTLQTLVRSHRNTIEWQTNHSNPEWQRFLWVCTPACTRGSTSHGMEFSATSYKCSVCKSSGNEKHWQCAEHNVHFCCNCAVPPLKPPTLGVSARYAVDVFPPLARSATGALNPDFYAICPRLALGEHGLGFRKTCPRDGRPNCSLVDALEDQYSGKVTHFVSWCWGYRLQDFVSAVSIWLRRTQLNSDDVFLWVCFFCNNQYRIMDEGTKTGSDELKAVFETHLAEAGQMFFDGKQTDKLALSVLAEQREHLFYLG</sequence>
<keyword evidence="1" id="KW-0472">Membrane</keyword>
<dbReference type="Proteomes" id="UP001152797">
    <property type="component" value="Unassembled WGS sequence"/>
</dbReference>
<name>A0A9P1GF61_9DINO</name>
<keyword evidence="1" id="KW-1133">Transmembrane helix</keyword>
<protein>
    <submittedName>
        <fullName evidence="5">TIR domain-containing protein</fullName>
    </submittedName>
</protein>
<proteinExistence type="predicted"/>
<dbReference type="AlphaFoldDB" id="A0A9P1GF61"/>
<keyword evidence="2" id="KW-0732">Signal</keyword>
<keyword evidence="1" id="KW-0812">Transmembrane</keyword>